<organism evidence="1 2">
    <name type="scientific">Lonsdalea iberica</name>
    <dbReference type="NCBI Taxonomy" id="1082703"/>
    <lineage>
        <taxon>Bacteria</taxon>
        <taxon>Pseudomonadati</taxon>
        <taxon>Pseudomonadota</taxon>
        <taxon>Gammaproteobacteria</taxon>
        <taxon>Enterobacterales</taxon>
        <taxon>Pectobacteriaceae</taxon>
        <taxon>Lonsdalea</taxon>
    </lineage>
</organism>
<proteinExistence type="predicted"/>
<comment type="caution">
    <text evidence="1">The sequence shown here is derived from an EMBL/GenBank/DDBJ whole genome shotgun (WGS) entry which is preliminary data.</text>
</comment>
<dbReference type="AlphaFoldDB" id="A0A1X3RSX1"/>
<evidence type="ECO:0000313" key="1">
    <source>
        <dbReference type="EMBL" id="OSN04955.1"/>
    </source>
</evidence>
<dbReference type="PANTHER" id="PTHR43464:SF23">
    <property type="entry name" value="JUVENILE HORMONE ACID O-METHYLTRANSFERASE"/>
    <property type="match status" value="1"/>
</dbReference>
<dbReference type="RefSeq" id="WP_094109765.1">
    <property type="nucleotide sequence ID" value="NZ_LUTP01000027.1"/>
</dbReference>
<dbReference type="Gene3D" id="3.40.50.150">
    <property type="entry name" value="Vaccinia Virus protein VP39"/>
    <property type="match status" value="1"/>
</dbReference>
<dbReference type="Proteomes" id="UP000194020">
    <property type="component" value="Unassembled WGS sequence"/>
</dbReference>
<protein>
    <recommendedName>
        <fullName evidence="3">Methyltransferase domain-containing protein</fullName>
    </recommendedName>
</protein>
<evidence type="ECO:0008006" key="3">
    <source>
        <dbReference type="Google" id="ProtNLM"/>
    </source>
</evidence>
<dbReference type="CDD" id="cd02440">
    <property type="entry name" value="AdoMet_MTases"/>
    <property type="match status" value="1"/>
</dbReference>
<dbReference type="PANTHER" id="PTHR43464">
    <property type="entry name" value="METHYLTRANSFERASE"/>
    <property type="match status" value="1"/>
</dbReference>
<accession>A0A1X3RSX1</accession>
<dbReference type="SUPFAM" id="SSF53335">
    <property type="entry name" value="S-adenosyl-L-methionine-dependent methyltransferases"/>
    <property type="match status" value="1"/>
</dbReference>
<gene>
    <name evidence="1" type="ORF">AU511_11330</name>
</gene>
<name>A0A1X3RSX1_9GAMM</name>
<dbReference type="Pfam" id="PF13489">
    <property type="entry name" value="Methyltransf_23"/>
    <property type="match status" value="1"/>
</dbReference>
<reference evidence="1 2" key="1">
    <citation type="submission" date="2016-02" db="EMBL/GenBank/DDBJ databases">
        <title>Species-wide whole genome sequencing reveals diversity, host range in Lonsdalea quercina.</title>
        <authorList>
            <person name="Li Y."/>
        </authorList>
    </citation>
    <scope>NUCLEOTIDE SEQUENCE [LARGE SCALE GENOMIC DNA]</scope>
    <source>
        <strain evidence="1 2">LMG 26264</strain>
    </source>
</reference>
<dbReference type="InterPro" id="IPR029063">
    <property type="entry name" value="SAM-dependent_MTases_sf"/>
</dbReference>
<dbReference type="OrthoDB" id="529208at2"/>
<sequence length="220" mass="25066">MSNPFATIHSAHLLNGDSGKIKDYYRRWALRYEEDVKNEHYNGPGVIASITHMTCLSYLGKRPEQTRILDAGCGTGLVGSALVERGFRNIDGFDLSEDMGKIAAQTESYKNIWTDIDLSKELSHLPPSPLEHKSYDIIVCCGVFTHGHLEPSALLTLHRFVAKGGFIIVSTRNSYLERHDFEKTSRRLLQQRYFSSALCLPNARYIGEERAHYWIFQVDR</sequence>
<dbReference type="EMBL" id="LUTP01000027">
    <property type="protein sequence ID" value="OSN04955.1"/>
    <property type="molecule type" value="Genomic_DNA"/>
</dbReference>
<evidence type="ECO:0000313" key="2">
    <source>
        <dbReference type="Proteomes" id="UP000194020"/>
    </source>
</evidence>
<dbReference type="GO" id="GO:0010420">
    <property type="term" value="F:polyprenyldihydroxybenzoate methyltransferase activity"/>
    <property type="evidence" value="ECO:0007669"/>
    <property type="project" value="TreeGrafter"/>
</dbReference>